<feature type="chain" id="PRO_5046143393" description="Copper amine oxidase-like N-terminal domain-containing protein" evidence="2">
    <location>
        <begin position="25"/>
        <end position="696"/>
    </location>
</feature>
<dbReference type="SUPFAM" id="SSF55383">
    <property type="entry name" value="Copper amine oxidase, domain N"/>
    <property type="match status" value="2"/>
</dbReference>
<dbReference type="InterPro" id="IPR012854">
    <property type="entry name" value="Cu_amine_oxidase-like_N"/>
</dbReference>
<organism evidence="4 5">
    <name type="scientific">Paenibacillus physcomitrellae</name>
    <dbReference type="NCBI Taxonomy" id="1619311"/>
    <lineage>
        <taxon>Bacteria</taxon>
        <taxon>Bacillati</taxon>
        <taxon>Bacillota</taxon>
        <taxon>Bacilli</taxon>
        <taxon>Bacillales</taxon>
        <taxon>Paenibacillaceae</taxon>
        <taxon>Paenibacillus</taxon>
    </lineage>
</organism>
<name>A0ABQ1GH17_9BACL</name>
<dbReference type="Gene3D" id="3.40.1000.10">
    <property type="entry name" value="Mog1/PsbP, alpha/beta/alpha sandwich"/>
    <property type="match status" value="1"/>
</dbReference>
<feature type="domain" description="Copper amine oxidase-like N-terminal" evidence="3">
    <location>
        <begin position="56"/>
        <end position="104"/>
    </location>
</feature>
<keyword evidence="2" id="KW-0732">Signal</keyword>
<dbReference type="Proteomes" id="UP000609323">
    <property type="component" value="Unassembled WGS sequence"/>
</dbReference>
<accession>A0ABQ1GH17</accession>
<evidence type="ECO:0000256" key="1">
    <source>
        <dbReference type="SAM" id="MobiDB-lite"/>
    </source>
</evidence>
<feature type="signal peptide" evidence="2">
    <location>
        <begin position="1"/>
        <end position="24"/>
    </location>
</feature>
<evidence type="ECO:0000313" key="4">
    <source>
        <dbReference type="EMBL" id="GGA43315.1"/>
    </source>
</evidence>
<proteinExistence type="predicted"/>
<keyword evidence="5" id="KW-1185">Reference proteome</keyword>
<dbReference type="Gene3D" id="3.30.457.10">
    <property type="entry name" value="Copper amine oxidase-like, N-terminal domain"/>
    <property type="match status" value="2"/>
</dbReference>
<feature type="domain" description="Copper amine oxidase-like N-terminal" evidence="3">
    <location>
        <begin position="111"/>
        <end position="175"/>
    </location>
</feature>
<gene>
    <name evidence="4" type="ORF">GCM10010917_30770</name>
</gene>
<evidence type="ECO:0000259" key="3">
    <source>
        <dbReference type="Pfam" id="PF07833"/>
    </source>
</evidence>
<feature type="region of interest" description="Disordered" evidence="1">
    <location>
        <begin position="477"/>
        <end position="507"/>
    </location>
</feature>
<comment type="caution">
    <text evidence="4">The sequence shown here is derived from an EMBL/GenBank/DDBJ whole genome shotgun (WGS) entry which is preliminary data.</text>
</comment>
<evidence type="ECO:0000313" key="5">
    <source>
        <dbReference type="Proteomes" id="UP000609323"/>
    </source>
</evidence>
<evidence type="ECO:0000256" key="2">
    <source>
        <dbReference type="SAM" id="SignalP"/>
    </source>
</evidence>
<dbReference type="RefSeq" id="WP_094094392.1">
    <property type="nucleotide sequence ID" value="NZ_BMHF01000011.1"/>
</dbReference>
<sequence>MILKNKPAFLLAAALLAGISPAAAQSALAASAEVGNAAISAASQSAAASIQGSAEAGWNELRLKVGSRRITINGDSEVVLRAPYVVNGTTMVPLSVFANAFGVDSRLGDGDVVKLTIGNRKVTLTIGSPVLWTNKGKNRMSASPAMVGGVLMVPLRSVAEGFGASLSSSNGEVVVKLSKALSGQPGNGAADDNQSGPAEVGNSYYGWSIHNPGDLVGQASEDESSAIFSDPDGKYYLQIHVAGGQPDQDGEALLDNLAEEVKANQETVLHEEVVQQGDTSYARMITSDEDGMLAEIRAYYNDHKVYLLYFTLADAYVYQDFEAYAGLLDSFRTSYDAGNPRLQDLSHEADGQQTLYNDVYGIGLTLPAGWSKDDNGTDFNGPDGAKVRFSVSSNAADQTVESWAEQMKQRLSRLYVPSALRVEGVTMTQVSDEKAAVLKAEVNTGDGWKPLDQIMWLVDDYRYFMEYQGPVQAVTGTASAGESADANTNTGESVSRDAGENASDNASDNALVPAASTDFAFEAILNSVDIPFYDIEDYFGKLYDRTLESDLSKTVIKSSSANGFTLQIPRYWTPVFDQFDQTNVQYSFPGGSFKLAMIQTDDPEQYLGSLASSYSAAASSGNGVTVSTDKTVISGLPAAVFTLHTTQDNIPVTKRIVAFSHKGTFYQLTFSLNDANATEEQKAAMSRVEKSFKFGE</sequence>
<dbReference type="Pfam" id="PF07833">
    <property type="entry name" value="Cu_amine_oxidN1"/>
    <property type="match status" value="2"/>
</dbReference>
<dbReference type="EMBL" id="BMHF01000011">
    <property type="protein sequence ID" value="GGA43315.1"/>
    <property type="molecule type" value="Genomic_DNA"/>
</dbReference>
<dbReference type="InterPro" id="IPR036582">
    <property type="entry name" value="Mao_N_sf"/>
</dbReference>
<reference evidence="5" key="1">
    <citation type="journal article" date="2019" name="Int. J. Syst. Evol. Microbiol.">
        <title>The Global Catalogue of Microorganisms (GCM) 10K type strain sequencing project: providing services to taxonomists for standard genome sequencing and annotation.</title>
        <authorList>
            <consortium name="The Broad Institute Genomics Platform"/>
            <consortium name="The Broad Institute Genome Sequencing Center for Infectious Disease"/>
            <person name="Wu L."/>
            <person name="Ma J."/>
        </authorList>
    </citation>
    <scope>NUCLEOTIDE SEQUENCE [LARGE SCALE GENOMIC DNA]</scope>
    <source>
        <strain evidence="5">CGMCC 1.15044</strain>
    </source>
</reference>
<protein>
    <recommendedName>
        <fullName evidence="3">Copper amine oxidase-like N-terminal domain-containing protein</fullName>
    </recommendedName>
</protein>
<feature type="compositionally biased region" description="Polar residues" evidence="1">
    <location>
        <begin position="477"/>
        <end position="493"/>
    </location>
</feature>